<feature type="transmembrane region" description="Helical" evidence="1">
    <location>
        <begin position="135"/>
        <end position="157"/>
    </location>
</feature>
<sequence>MFCIPWGSNKFHIFRRYFVMQSNKLNAKDLINVGIYTAIYLVVFFVIGMLNAIPVLYPLTYFIAPVVTGIPFMLFLTKVDKFGMVSIMGVILAVFWYLMGYTYIPTITYILAGVLSDLIFSFGKYKSFKFDVIGYWIFSCGMIGCAAPMWLMTATYMEQVRVAMGDEYVAGIAKYMPSWMGFAGIGIILVSSIIGAFLGRKMLKKHFERAGIA</sequence>
<dbReference type="eggNOG" id="ENOG502ZBND">
    <property type="taxonomic scope" value="Bacteria"/>
</dbReference>
<evidence type="ECO:0000256" key="1">
    <source>
        <dbReference type="SAM" id="Phobius"/>
    </source>
</evidence>
<evidence type="ECO:0000313" key="3">
    <source>
        <dbReference type="Proteomes" id="UP000018227"/>
    </source>
</evidence>
<evidence type="ECO:0000313" key="2">
    <source>
        <dbReference type="EMBL" id="ESL02491.1"/>
    </source>
</evidence>
<keyword evidence="1" id="KW-1133">Transmembrane helix</keyword>
<dbReference type="Proteomes" id="UP000018227">
    <property type="component" value="Unassembled WGS sequence"/>
</dbReference>
<dbReference type="STRING" id="592026.GCWU0000282_002627"/>
<keyword evidence="3" id="KW-1185">Reference proteome</keyword>
<feature type="transmembrane region" description="Helical" evidence="1">
    <location>
        <begin position="82"/>
        <end position="100"/>
    </location>
</feature>
<dbReference type="InterPro" id="IPR011733">
    <property type="entry name" value="CHP02185_IM"/>
</dbReference>
<comment type="caution">
    <text evidence="2">The sequence shown here is derived from an EMBL/GenBank/DDBJ whole genome shotgun (WGS) entry which is preliminary data.</text>
</comment>
<proteinExistence type="predicted"/>
<feature type="transmembrane region" description="Helical" evidence="1">
    <location>
        <begin position="56"/>
        <end position="75"/>
    </location>
</feature>
<keyword evidence="1" id="KW-0812">Transmembrane</keyword>
<dbReference type="EMBL" id="ACIL03000016">
    <property type="protein sequence ID" value="ESL02491.1"/>
    <property type="molecule type" value="Genomic_DNA"/>
</dbReference>
<accession>V2Y466</accession>
<dbReference type="HOGENOM" id="CLU_093450_1_0_9"/>
<keyword evidence="1" id="KW-0472">Membrane</keyword>
<dbReference type="AlphaFoldDB" id="V2Y466"/>
<organism evidence="2 3">
    <name type="scientific">Catonella morbi ATCC 51271</name>
    <dbReference type="NCBI Taxonomy" id="592026"/>
    <lineage>
        <taxon>Bacteria</taxon>
        <taxon>Bacillati</taxon>
        <taxon>Bacillota</taxon>
        <taxon>Clostridia</taxon>
        <taxon>Lachnospirales</taxon>
        <taxon>Lachnospiraceae</taxon>
        <taxon>Catonella</taxon>
    </lineage>
</organism>
<gene>
    <name evidence="2" type="ORF">GCWU0000282_002627</name>
</gene>
<dbReference type="Pfam" id="PF09605">
    <property type="entry name" value="Trep_Strep"/>
    <property type="match status" value="1"/>
</dbReference>
<reference evidence="2 3" key="1">
    <citation type="submission" date="2013-06" db="EMBL/GenBank/DDBJ databases">
        <authorList>
            <person name="Weinstock G."/>
            <person name="Sodergren E."/>
            <person name="Clifton S."/>
            <person name="Fulton L."/>
            <person name="Fulton B."/>
            <person name="Courtney L."/>
            <person name="Fronick C."/>
            <person name="Harrison M."/>
            <person name="Strong C."/>
            <person name="Farmer C."/>
            <person name="Delahaunty K."/>
            <person name="Markovic C."/>
            <person name="Hall O."/>
            <person name="Minx P."/>
            <person name="Tomlinson C."/>
            <person name="Mitreva M."/>
            <person name="Nelson J."/>
            <person name="Hou S."/>
            <person name="Wollam A."/>
            <person name="Pepin K.H."/>
            <person name="Johnson M."/>
            <person name="Bhonagiri V."/>
            <person name="Nash W.E."/>
            <person name="Warren W."/>
            <person name="Chinwalla A."/>
            <person name="Mardis E.R."/>
            <person name="Wilson R.K."/>
        </authorList>
    </citation>
    <scope>NUCLEOTIDE SEQUENCE [LARGE SCALE GENOMIC DNA]</scope>
    <source>
        <strain evidence="2 3">ATCC 51271</strain>
    </source>
</reference>
<dbReference type="NCBIfam" id="TIGR02185">
    <property type="entry name" value="Trep_Strep"/>
    <property type="match status" value="1"/>
</dbReference>
<protein>
    <recommendedName>
        <fullName evidence="4">TIGR02185 family protein</fullName>
    </recommendedName>
</protein>
<evidence type="ECO:0008006" key="4">
    <source>
        <dbReference type="Google" id="ProtNLM"/>
    </source>
</evidence>
<feature type="transmembrane region" description="Helical" evidence="1">
    <location>
        <begin position="177"/>
        <end position="199"/>
    </location>
</feature>
<name>V2Y466_9FIRM</name>
<feature type="transmembrane region" description="Helical" evidence="1">
    <location>
        <begin position="30"/>
        <end position="50"/>
    </location>
</feature>
<feature type="transmembrane region" description="Helical" evidence="1">
    <location>
        <begin position="106"/>
        <end position="123"/>
    </location>
</feature>